<evidence type="ECO:0000313" key="4">
    <source>
        <dbReference type="EMBL" id="RNA40966.1"/>
    </source>
</evidence>
<protein>
    <recommendedName>
        <fullName evidence="3">Calponin-homology (CH) domain-containing protein</fullName>
    </recommendedName>
</protein>
<dbReference type="OrthoDB" id="10682941at2759"/>
<evidence type="ECO:0000259" key="3">
    <source>
        <dbReference type="PROSITE" id="PS50021"/>
    </source>
</evidence>
<dbReference type="PROSITE" id="PS50021">
    <property type="entry name" value="CH"/>
    <property type="match status" value="1"/>
</dbReference>
<feature type="region of interest" description="Disordered" evidence="2">
    <location>
        <begin position="1098"/>
        <end position="1135"/>
    </location>
</feature>
<name>A0A3M7SZ18_BRAPC</name>
<proteinExistence type="predicted"/>
<comment type="caution">
    <text evidence="4">The sequence shown here is derived from an EMBL/GenBank/DDBJ whole genome shotgun (WGS) entry which is preliminary data.</text>
</comment>
<dbReference type="SUPFAM" id="SSF47576">
    <property type="entry name" value="Calponin-homology domain, CH-domain"/>
    <property type="match status" value="1"/>
</dbReference>
<keyword evidence="5" id="KW-1185">Reference proteome</keyword>
<reference evidence="4 5" key="1">
    <citation type="journal article" date="2018" name="Sci. Rep.">
        <title>Genomic signatures of local adaptation to the degree of environmental predictability in rotifers.</title>
        <authorList>
            <person name="Franch-Gras L."/>
            <person name="Hahn C."/>
            <person name="Garcia-Roger E.M."/>
            <person name="Carmona M.J."/>
            <person name="Serra M."/>
            <person name="Gomez A."/>
        </authorList>
    </citation>
    <scope>NUCLEOTIDE SEQUENCE [LARGE SCALE GENOMIC DNA]</scope>
    <source>
        <strain evidence="4">HYR1</strain>
    </source>
</reference>
<accession>A0A3M7SZ18</accession>
<dbReference type="EMBL" id="REGN01000564">
    <property type="protein sequence ID" value="RNA40966.1"/>
    <property type="molecule type" value="Genomic_DNA"/>
</dbReference>
<feature type="compositionally biased region" description="Basic and acidic residues" evidence="2">
    <location>
        <begin position="1101"/>
        <end position="1118"/>
    </location>
</feature>
<dbReference type="Pfam" id="PF00307">
    <property type="entry name" value="CH"/>
    <property type="match status" value="1"/>
</dbReference>
<feature type="region of interest" description="Disordered" evidence="2">
    <location>
        <begin position="922"/>
        <end position="947"/>
    </location>
</feature>
<evidence type="ECO:0000256" key="2">
    <source>
        <dbReference type="SAM" id="MobiDB-lite"/>
    </source>
</evidence>
<feature type="domain" description="Calponin-homology (CH)" evidence="3">
    <location>
        <begin position="80"/>
        <end position="183"/>
    </location>
</feature>
<dbReference type="InterPro" id="IPR036872">
    <property type="entry name" value="CH_dom_sf"/>
</dbReference>
<dbReference type="InterPro" id="IPR001715">
    <property type="entry name" value="CH_dom"/>
</dbReference>
<dbReference type="Gene3D" id="1.10.418.10">
    <property type="entry name" value="Calponin-like domain"/>
    <property type="match status" value="1"/>
</dbReference>
<feature type="region of interest" description="Disordered" evidence="2">
    <location>
        <begin position="283"/>
        <end position="308"/>
    </location>
</feature>
<evidence type="ECO:0000313" key="5">
    <source>
        <dbReference type="Proteomes" id="UP000276133"/>
    </source>
</evidence>
<evidence type="ECO:0000256" key="1">
    <source>
        <dbReference type="SAM" id="Coils"/>
    </source>
</evidence>
<feature type="coiled-coil region" evidence="1">
    <location>
        <begin position="312"/>
        <end position="343"/>
    </location>
</feature>
<organism evidence="4 5">
    <name type="scientific">Brachionus plicatilis</name>
    <name type="common">Marine rotifer</name>
    <name type="synonym">Brachionus muelleri</name>
    <dbReference type="NCBI Taxonomy" id="10195"/>
    <lineage>
        <taxon>Eukaryota</taxon>
        <taxon>Metazoa</taxon>
        <taxon>Spiralia</taxon>
        <taxon>Gnathifera</taxon>
        <taxon>Rotifera</taxon>
        <taxon>Eurotatoria</taxon>
        <taxon>Monogononta</taxon>
        <taxon>Pseudotrocha</taxon>
        <taxon>Ploima</taxon>
        <taxon>Brachionidae</taxon>
        <taxon>Brachionus</taxon>
    </lineage>
</organism>
<gene>
    <name evidence="4" type="ORF">BpHYR1_044489</name>
</gene>
<dbReference type="AlphaFoldDB" id="A0A3M7SZ18"/>
<feature type="compositionally biased region" description="Polar residues" evidence="2">
    <location>
        <begin position="287"/>
        <end position="308"/>
    </location>
</feature>
<dbReference type="STRING" id="10195.A0A3M7SZ18"/>
<feature type="compositionally biased region" description="Polar residues" evidence="2">
    <location>
        <begin position="1119"/>
        <end position="1133"/>
    </location>
</feature>
<keyword evidence="1" id="KW-0175">Coiled coil</keyword>
<dbReference type="Proteomes" id="UP000276133">
    <property type="component" value="Unassembled WGS sequence"/>
</dbReference>
<sequence>MMSTVYSVDLKPPKPNIVCQRCTRKQAQAKVLSRVGKKNSSSHTAEKIQKTPSDLIYLIPFYRSLRQDEKWRELRKKLDQDQTKKLVQWINNNLANSYRITNLYIDLSDGLRVTYLIEVLYNCHLNKESPITRLHKMKNFQTCIDFMEFSRQVKCIGINSTELVNGNLKILLGFLFLIRHDYEYKYCREILTMSNERISELKTVPQNVSKNDNEIQKIVQNSEIKDKLERVDSLPNYQESLKSESKSSVFSSDLDENKSVEQARNINSYRLVNGSYDSLESDDKFSNVKSGLSSKSMSDIESIPNSSQTDSLVDLMSNIQKVSAEMKNKLDNCLKELSNSEKSIDTEDDNYPNSELSKFEETMKESNNGFNETEIFEQEGSVESIEPRDFFTKSPLFETNQINNIPSQHKNIVNTNLLKIQNKKNSNSNEQIVPIIEELIENDDQVLPVRTNLSDDEIVDMMERNESFQTPEQKISCNFNDESIPEKESTSTKLVTKNKDSFDNSVNKNSSEYLNKDTCEIMDKKVQDLDDFKKELKEIIEPEKSKDKKVINGHLTDLLISASSNIEPEKSKDKKVINGHLTDLLISASSSLANTSEEELNDEALLSNKSLNNIKENVTHDGDSLCDFSYQNNNDRIEKILFEKEQILDEGNISESDADVKIENNEKSSQILSEKVEFVQVFNQVIDREHQNLSDNDTNQNQNFAEKFSNEFPLYNPNENIIESMMDSLKKEVSELSNLNGNIVSKITSDDFAKLNPDDQSNQSEFIFHKIEDNFEKEYLDPKSTKYNYDKINCENIDPAESTTIKFDEGTSKNIEKIDRETFQDELDSDKQTSPKFDLDIRIDQQKDSDTVYHSLHEKLIMQTYNLLLDLNKEEEYDFTNLNEKLPGFDQFDDISVENSAEQTNEPVFLEKDENSCVHRITDQNSKSNEEDSNETDQNDNEKETDIIDKIISGNDNKNEEILATIDPPIDQNGHEFSQHINSSTDEKKCTDCLSSQEYLNQIESLTLNNFTLDDSNNVSDLYHNSFSKHSKHESENLTSIVEKSFENEILDESIDEEEQHRSDNSIREIEVMPKNNITYSNSEHSKKTYSSIVQQNYNEKPLEKNSIRSNENEKLEQKNSGQIKYKQKSASKQDFGKSKIKNITNKPVYEECNNKKFSSKPLVKKLDSETDRSVETKNKFKELENIDLHSNLENDSKSSNFFKSNGTINSNGKKNKNITRTNSIIFSQSDDFKTPCKDLNKEGIWVFWIVARVMPGELDQSKYYF</sequence>